<dbReference type="PANTHER" id="PTHR45496">
    <property type="entry name" value="CHAPERONE DNAJ-DOMAIN SUPERFAMILY PROTEIN"/>
    <property type="match status" value="1"/>
</dbReference>
<dbReference type="PROSITE" id="PS50076">
    <property type="entry name" value="DNAJ_2"/>
    <property type="match status" value="1"/>
</dbReference>
<dbReference type="InterPro" id="IPR056988">
    <property type="entry name" value="Zn_ribbon_pln"/>
</dbReference>
<dbReference type="PANTHER" id="PTHR45496:SF19">
    <property type="entry name" value="J DOMAIN-CONTAINING PROTEIN"/>
    <property type="match status" value="1"/>
</dbReference>
<dbReference type="Pfam" id="PF23551">
    <property type="entry name" value="Zn_ribbon_20"/>
    <property type="match status" value="1"/>
</dbReference>
<evidence type="ECO:0000256" key="1">
    <source>
        <dbReference type="SAM" id="MobiDB-lite"/>
    </source>
</evidence>
<dbReference type="InterPro" id="IPR053052">
    <property type="entry name" value="Imprinting_Balance_Reg"/>
</dbReference>
<dbReference type="Pfam" id="PF00226">
    <property type="entry name" value="DnaJ"/>
    <property type="match status" value="1"/>
</dbReference>
<feature type="region of interest" description="Disordered" evidence="1">
    <location>
        <begin position="898"/>
        <end position="922"/>
    </location>
</feature>
<feature type="region of interest" description="Disordered" evidence="1">
    <location>
        <begin position="535"/>
        <end position="583"/>
    </location>
</feature>
<dbReference type="SMART" id="SM00271">
    <property type="entry name" value="DnaJ"/>
    <property type="match status" value="1"/>
</dbReference>
<dbReference type="Proteomes" id="UP001237642">
    <property type="component" value="Unassembled WGS sequence"/>
</dbReference>
<organism evidence="3 4">
    <name type="scientific">Heracleum sosnowskyi</name>
    <dbReference type="NCBI Taxonomy" id="360622"/>
    <lineage>
        <taxon>Eukaryota</taxon>
        <taxon>Viridiplantae</taxon>
        <taxon>Streptophyta</taxon>
        <taxon>Embryophyta</taxon>
        <taxon>Tracheophyta</taxon>
        <taxon>Spermatophyta</taxon>
        <taxon>Magnoliopsida</taxon>
        <taxon>eudicotyledons</taxon>
        <taxon>Gunneridae</taxon>
        <taxon>Pentapetalae</taxon>
        <taxon>asterids</taxon>
        <taxon>campanulids</taxon>
        <taxon>Apiales</taxon>
        <taxon>Apiaceae</taxon>
        <taxon>Apioideae</taxon>
        <taxon>apioid superclade</taxon>
        <taxon>Tordylieae</taxon>
        <taxon>Tordyliinae</taxon>
        <taxon>Heracleum</taxon>
    </lineage>
</organism>
<evidence type="ECO:0000313" key="3">
    <source>
        <dbReference type="EMBL" id="KAK1386270.1"/>
    </source>
</evidence>
<dbReference type="EMBL" id="JAUIZM010000005">
    <property type="protein sequence ID" value="KAK1386270.1"/>
    <property type="molecule type" value="Genomic_DNA"/>
</dbReference>
<protein>
    <recommendedName>
        <fullName evidence="2">J domain-containing protein</fullName>
    </recommendedName>
</protein>
<evidence type="ECO:0000259" key="2">
    <source>
        <dbReference type="PROSITE" id="PS50076"/>
    </source>
</evidence>
<feature type="domain" description="J" evidence="2">
    <location>
        <begin position="72"/>
        <end position="137"/>
    </location>
</feature>
<proteinExistence type="predicted"/>
<feature type="compositionally biased region" description="Polar residues" evidence="1">
    <location>
        <begin position="464"/>
        <end position="474"/>
    </location>
</feature>
<gene>
    <name evidence="3" type="ORF">POM88_024005</name>
</gene>
<feature type="compositionally biased region" description="Low complexity" evidence="1">
    <location>
        <begin position="450"/>
        <end position="463"/>
    </location>
</feature>
<feature type="region of interest" description="Disordered" evidence="1">
    <location>
        <begin position="268"/>
        <end position="305"/>
    </location>
</feature>
<accession>A0AAD8IIC0</accession>
<feature type="compositionally biased region" description="Basic residues" evidence="1">
    <location>
        <begin position="701"/>
        <end position="712"/>
    </location>
</feature>
<feature type="region of interest" description="Disordered" evidence="1">
    <location>
        <begin position="685"/>
        <end position="717"/>
    </location>
</feature>
<dbReference type="InterPro" id="IPR036869">
    <property type="entry name" value="J_dom_sf"/>
</dbReference>
<dbReference type="Gene3D" id="1.10.287.110">
    <property type="entry name" value="DnaJ domain"/>
    <property type="match status" value="1"/>
</dbReference>
<comment type="caution">
    <text evidence="3">The sequence shown here is derived from an EMBL/GenBank/DDBJ whole genome shotgun (WGS) entry which is preliminary data.</text>
</comment>
<reference evidence="3" key="1">
    <citation type="submission" date="2023-02" db="EMBL/GenBank/DDBJ databases">
        <title>Genome of toxic invasive species Heracleum sosnowskyi carries increased number of genes despite the absence of recent whole-genome duplications.</title>
        <authorList>
            <person name="Schelkunov M."/>
            <person name="Shtratnikova V."/>
            <person name="Makarenko M."/>
            <person name="Klepikova A."/>
            <person name="Omelchenko D."/>
            <person name="Novikova G."/>
            <person name="Obukhova E."/>
            <person name="Bogdanov V."/>
            <person name="Penin A."/>
            <person name="Logacheva M."/>
        </authorList>
    </citation>
    <scope>NUCLEOTIDE SEQUENCE</scope>
    <source>
        <strain evidence="3">Hsosn_3</strain>
        <tissue evidence="3">Leaf</tissue>
    </source>
</reference>
<dbReference type="SUPFAM" id="SSF46565">
    <property type="entry name" value="Chaperone J-domain"/>
    <property type="match status" value="1"/>
</dbReference>
<dbReference type="InterPro" id="IPR001623">
    <property type="entry name" value="DnaJ_domain"/>
</dbReference>
<dbReference type="CDD" id="cd06257">
    <property type="entry name" value="DnaJ"/>
    <property type="match status" value="1"/>
</dbReference>
<feature type="compositionally biased region" description="Polar residues" evidence="1">
    <location>
        <begin position="268"/>
        <end position="296"/>
    </location>
</feature>
<dbReference type="AlphaFoldDB" id="A0AAD8IIC0"/>
<evidence type="ECO:0000313" key="4">
    <source>
        <dbReference type="Proteomes" id="UP001237642"/>
    </source>
</evidence>
<reference evidence="3" key="2">
    <citation type="submission" date="2023-05" db="EMBL/GenBank/DDBJ databases">
        <authorList>
            <person name="Schelkunov M.I."/>
        </authorList>
    </citation>
    <scope>NUCLEOTIDE SEQUENCE</scope>
    <source>
        <strain evidence="3">Hsosn_3</strain>
        <tissue evidence="3">Leaf</tissue>
    </source>
</reference>
<feature type="region of interest" description="Disordered" evidence="1">
    <location>
        <begin position="393"/>
        <end position="494"/>
    </location>
</feature>
<sequence length="922" mass="101655">MHPYNLNPTGSDSHQYLQIAENLLKTRDLIGTKSFALKAQESDPNSESANQILAIVDTLIAGDKQISGNNLDWYSILQLARRTHDSELIASQYKRLGNLLNPNRNVYAFAEHAYKLVTEAYVVLSNPSRKFQFDNEFGNSNATHFNFIPTRSSGLFEGTEMQQRNQLIGGSGSSGQFEGTEMHQGRNKVIGGGSGSSGQFEGTEMHQGRNKVIGGSSGQFEGTEMQQGRNKVIGGSSGQFEGTEMQQGRSQLIGGSGGTEMQQGRNQLIGGSSGTEMQQGRNNQIGGSSGTEMQQGRNKHIGGGSSVHFDFMQDGSGGELHLSSPMQFVQQQQGFGQQALQFFGEDEREQDGPIMTSQLHWSNQGKQPQQQLVRPQPQLPLLRPHLQQTWFEEPEPEPQTHIQHTLPQSQPHILPQSHQPSHWAQSQPNKPQPVTREQPTQPLHWAQHVSQQLPPLSQPQTQSWMQQALPTPQMRQSSIEPRPPPESREELQQPLGLSQQVPWLLPESREQPQQLLNSSQPVPQVLPLLQPQSWMQEPLPSPQIQTSSHEPQSQPEKTPPESGEGVNNGEHFNFGENADNHENNVNVEEPANFWTSCPYCFYMYEYAGIYVDCTLRCQNCKKAIHAARIEAPPAVADGEDAYICCWGYFPIGVSMSDLEKRKADASNWQPFSKMYVVPRGGNTSPQGGTEFAFPQGGNTSKSRKPRKPRKQRNSGPRIYIDEDDEEAIFDGISSNDESEYDEDWRYYAPKNKKARRYTKKVSTAEKVKQPQPLEEMVQDGNTGNLDSGVVAQDVSGVSVPDAAIPIVPDTAVPSVPVPKAAVDDADKKKVSFSIRKQPGRVAKDLGKLDGVVSQEVQGVDVPDVAAPIVLVPDVAAPIVLVAEADKKVMGEAEKIAVEGSNKKKVSVPTRKQPGRVAKDMGS</sequence>
<keyword evidence="4" id="KW-1185">Reference proteome</keyword>
<feature type="compositionally biased region" description="Polar residues" evidence="1">
    <location>
        <begin position="400"/>
        <end position="429"/>
    </location>
</feature>
<feature type="compositionally biased region" description="Polar residues" evidence="1">
    <location>
        <begin position="542"/>
        <end position="556"/>
    </location>
</feature>
<name>A0AAD8IIC0_9APIA</name>